<name>A0ACA9KFZ2_9GLOM</name>
<reference evidence="1" key="1">
    <citation type="submission" date="2021-06" db="EMBL/GenBank/DDBJ databases">
        <authorList>
            <person name="Kallberg Y."/>
            <person name="Tangrot J."/>
            <person name="Rosling A."/>
        </authorList>
    </citation>
    <scope>NUCLEOTIDE SEQUENCE</scope>
    <source>
        <strain evidence="1">CL356</strain>
    </source>
</reference>
<protein>
    <submittedName>
        <fullName evidence="1">12607_t:CDS:1</fullName>
    </submittedName>
</protein>
<comment type="caution">
    <text evidence="1">The sequence shown here is derived from an EMBL/GenBank/DDBJ whole genome shotgun (WGS) entry which is preliminary data.</text>
</comment>
<keyword evidence="2" id="KW-1185">Reference proteome</keyword>
<evidence type="ECO:0000313" key="1">
    <source>
        <dbReference type="EMBL" id="CAG8471825.1"/>
    </source>
</evidence>
<accession>A0ACA9KFZ2</accession>
<organism evidence="1 2">
    <name type="scientific">Acaulospora colombiana</name>
    <dbReference type="NCBI Taxonomy" id="27376"/>
    <lineage>
        <taxon>Eukaryota</taxon>
        <taxon>Fungi</taxon>
        <taxon>Fungi incertae sedis</taxon>
        <taxon>Mucoromycota</taxon>
        <taxon>Glomeromycotina</taxon>
        <taxon>Glomeromycetes</taxon>
        <taxon>Diversisporales</taxon>
        <taxon>Acaulosporaceae</taxon>
        <taxon>Acaulospora</taxon>
    </lineage>
</organism>
<dbReference type="EMBL" id="CAJVPT010001965">
    <property type="protein sequence ID" value="CAG8471825.1"/>
    <property type="molecule type" value="Genomic_DNA"/>
</dbReference>
<gene>
    <name evidence="1" type="ORF">ACOLOM_LOCUS1620</name>
</gene>
<proteinExistence type="predicted"/>
<dbReference type="Proteomes" id="UP000789525">
    <property type="component" value="Unassembled WGS sequence"/>
</dbReference>
<evidence type="ECO:0000313" key="2">
    <source>
        <dbReference type="Proteomes" id="UP000789525"/>
    </source>
</evidence>
<sequence>MNQQRKDQIKQYFFEKFYFAGEKHLACARDRSRPEIAQVSIRDAASNYRKALVVLGGERADFVARHEAERLKNKVWDKYDQCWIGSKDDGISLTDIIEREVDRRLSEGAQKRGVEVKSNIKEFKSGLNMGHVSDMVIMRCCADEDYDIVKPPDLSLLTKFTKDLVTKGATNMSSPPSAKSLLRSSRKKIPPCFVVGGDSFEDEMDINDDVSDVHYDGPSRIFQRETRNGLIINARKNDRVPMDVTDVDGEDDKLPTRRGSFVTARSKYVVGSQKQGYHSPSPSKRCLDDKPFAPGVPKKKMTGALSQSIKKGKFVSPLLKRKEENSGGGTKYRRNEYSSSICKRGDETEEEIDERLKNIDPKMIELIQNEIMDRTLDITWEDIAGLEHAKKTIQEAPKILMSSTDSDIFKGLRGPPKGLLLFGPPGTGKTLIGKSNRERPSSVLGGFGSQNENMNQFELIVANKLYISSSSLTSKWVGDGEKMVRALFAVARVNQPAVVFVDERTDGEFEASRRIKTEFLDGVKTAGLEEDRILIVGATNRPQEIDEAARRRFRKRLYIPLPEDNGRYEIIKNLLKAQKHSLTDEEIRAKKHATSLSPTIRSIYDKVTLVPTWMDFVEAALGPIRVIGDIRNIAADDVRPINYQDFLDALTQVRASVSDRDLELYQKWNQEYGSLS</sequence>